<accession>A0A380NL17</accession>
<feature type="transmembrane region" description="Helical" evidence="1">
    <location>
        <begin position="7"/>
        <end position="27"/>
    </location>
</feature>
<protein>
    <submittedName>
        <fullName evidence="2">Uncharacterized protein</fullName>
    </submittedName>
</protein>
<keyword evidence="3" id="KW-1185">Reference proteome</keyword>
<dbReference type="Proteomes" id="UP000255367">
    <property type="component" value="Unassembled WGS sequence"/>
</dbReference>
<feature type="transmembrane region" description="Helical" evidence="1">
    <location>
        <begin position="137"/>
        <end position="155"/>
    </location>
</feature>
<feature type="transmembrane region" description="Helical" evidence="1">
    <location>
        <begin position="58"/>
        <end position="76"/>
    </location>
</feature>
<dbReference type="RefSeq" id="WP_115310227.1">
    <property type="nucleotide sequence ID" value="NZ_UHIO01000001.1"/>
</dbReference>
<keyword evidence="1" id="KW-0472">Membrane</keyword>
<dbReference type="EMBL" id="UHIO01000001">
    <property type="protein sequence ID" value="SUP43046.1"/>
    <property type="molecule type" value="Genomic_DNA"/>
</dbReference>
<keyword evidence="1" id="KW-0812">Transmembrane</keyword>
<name>A0A380NL17_9FIRM</name>
<evidence type="ECO:0000256" key="1">
    <source>
        <dbReference type="SAM" id="Phobius"/>
    </source>
</evidence>
<evidence type="ECO:0000313" key="2">
    <source>
        <dbReference type="EMBL" id="SUP43046.1"/>
    </source>
</evidence>
<proteinExistence type="predicted"/>
<sequence>MVLAVFIFQGMAACWSIFFWGVGISTLTTNESILLGTLGSTIGLCFSILLGKRYLIGRILFLLWIIFQGYIWLSLIKEEAIVVLLFWQYCRMDAHTPVSETELNLLLELETASYSMRGIVHGFCACPFPAITVYEVFFIYSILCISLIRFLQFFLV</sequence>
<gene>
    <name evidence="2" type="ORF">NCTC12020_01042</name>
</gene>
<evidence type="ECO:0000313" key="3">
    <source>
        <dbReference type="Proteomes" id="UP000255367"/>
    </source>
</evidence>
<feature type="transmembrane region" description="Helical" evidence="1">
    <location>
        <begin position="33"/>
        <end position="51"/>
    </location>
</feature>
<keyword evidence="1" id="KW-1133">Transmembrane helix</keyword>
<organism evidence="2 3">
    <name type="scientific">Veillonella criceti</name>
    <dbReference type="NCBI Taxonomy" id="103891"/>
    <lineage>
        <taxon>Bacteria</taxon>
        <taxon>Bacillati</taxon>
        <taxon>Bacillota</taxon>
        <taxon>Negativicutes</taxon>
        <taxon>Veillonellales</taxon>
        <taxon>Veillonellaceae</taxon>
        <taxon>Veillonella</taxon>
    </lineage>
</organism>
<dbReference type="AlphaFoldDB" id="A0A380NL17"/>
<reference evidence="2 3" key="1">
    <citation type="submission" date="2018-06" db="EMBL/GenBank/DDBJ databases">
        <authorList>
            <consortium name="Pathogen Informatics"/>
            <person name="Doyle S."/>
        </authorList>
    </citation>
    <scope>NUCLEOTIDE SEQUENCE [LARGE SCALE GENOMIC DNA]</scope>
    <source>
        <strain evidence="2 3">NCTC12020</strain>
    </source>
</reference>